<organism evidence="1 2">
    <name type="scientific">Senna tora</name>
    <dbReference type="NCBI Taxonomy" id="362788"/>
    <lineage>
        <taxon>Eukaryota</taxon>
        <taxon>Viridiplantae</taxon>
        <taxon>Streptophyta</taxon>
        <taxon>Embryophyta</taxon>
        <taxon>Tracheophyta</taxon>
        <taxon>Spermatophyta</taxon>
        <taxon>Magnoliopsida</taxon>
        <taxon>eudicotyledons</taxon>
        <taxon>Gunneridae</taxon>
        <taxon>Pentapetalae</taxon>
        <taxon>rosids</taxon>
        <taxon>fabids</taxon>
        <taxon>Fabales</taxon>
        <taxon>Fabaceae</taxon>
        <taxon>Caesalpinioideae</taxon>
        <taxon>Cassia clade</taxon>
        <taxon>Senna</taxon>
    </lineage>
</organism>
<proteinExistence type="predicted"/>
<comment type="caution">
    <text evidence="1">The sequence shown here is derived from an EMBL/GenBank/DDBJ whole genome shotgun (WGS) entry which is preliminary data.</text>
</comment>
<gene>
    <name evidence="1" type="ORF">G2W53_026865</name>
</gene>
<dbReference type="EMBL" id="JAAIUW010000008">
    <property type="protein sequence ID" value="KAF7821410.1"/>
    <property type="molecule type" value="Genomic_DNA"/>
</dbReference>
<evidence type="ECO:0000313" key="1">
    <source>
        <dbReference type="EMBL" id="KAF7821410.1"/>
    </source>
</evidence>
<dbReference type="AlphaFoldDB" id="A0A834TI88"/>
<reference evidence="1" key="1">
    <citation type="submission" date="2020-09" db="EMBL/GenBank/DDBJ databases">
        <title>Genome-Enabled Discovery of Anthraquinone Biosynthesis in Senna tora.</title>
        <authorList>
            <person name="Kang S.-H."/>
            <person name="Pandey R.P."/>
            <person name="Lee C.-M."/>
            <person name="Sim J.-S."/>
            <person name="Jeong J.-T."/>
            <person name="Choi B.-S."/>
            <person name="Jung M."/>
            <person name="Ginzburg D."/>
            <person name="Zhao K."/>
            <person name="Won S.Y."/>
            <person name="Oh T.-J."/>
            <person name="Yu Y."/>
            <person name="Kim N.-H."/>
            <person name="Lee O.R."/>
            <person name="Lee T.-H."/>
            <person name="Bashyal P."/>
            <person name="Kim T.-S."/>
            <person name="Lee W.-H."/>
            <person name="Kawkins C."/>
            <person name="Kim C.-K."/>
            <person name="Kim J.S."/>
            <person name="Ahn B.O."/>
            <person name="Rhee S.Y."/>
            <person name="Sohng J.K."/>
        </authorList>
    </citation>
    <scope>NUCLEOTIDE SEQUENCE</scope>
    <source>
        <tissue evidence="1">Leaf</tissue>
    </source>
</reference>
<sequence>MSNGDLSSKRPEMSTDLCQRRWVSGRWLAGDRSLLILKRFFVEEDECMVSLVLGGVGESEYIVASESTSSETLSSSETGIGDDGVGDSFLSSLEDFLRPAVLGGCLPCLTFIFLLEVPSPDNLSSSFTELIMDIDDPSKSCNDCDEGPIWEDHLRENMSHQSFFDTELARMNSPEMPPVIFLTALSWESIHARRFLMVRSIFFPRSIGFPTISPYKSEKERFFVEELEVDLARRTDDSVLEVVFESGFRCFIEEHFWLLCDFGGRCGCLSLNYSFGRHSQRVKLLA</sequence>
<name>A0A834TI88_9FABA</name>
<protein>
    <submittedName>
        <fullName evidence="1">Uncharacterized protein</fullName>
    </submittedName>
</protein>
<keyword evidence="2" id="KW-1185">Reference proteome</keyword>
<dbReference type="Proteomes" id="UP000634136">
    <property type="component" value="Unassembled WGS sequence"/>
</dbReference>
<evidence type="ECO:0000313" key="2">
    <source>
        <dbReference type="Proteomes" id="UP000634136"/>
    </source>
</evidence>
<accession>A0A834TI88</accession>